<dbReference type="PIRSF" id="PIRSF000097">
    <property type="entry name" value="AKR"/>
    <property type="match status" value="1"/>
</dbReference>
<geneLocation type="plasmid" evidence="9"/>
<dbReference type="Gene3D" id="3.20.20.100">
    <property type="entry name" value="NADP-dependent oxidoreductase domain"/>
    <property type="match status" value="1"/>
</dbReference>
<evidence type="ECO:0000259" key="7">
    <source>
        <dbReference type="Pfam" id="PF00248"/>
    </source>
</evidence>
<dbReference type="SUPFAM" id="SSF51430">
    <property type="entry name" value="NAD(P)-linked oxidoreductase"/>
    <property type="match status" value="1"/>
</dbReference>
<dbReference type="PRINTS" id="PR00069">
    <property type="entry name" value="ALDKETRDTASE"/>
</dbReference>
<dbReference type="Proteomes" id="UP000019146">
    <property type="component" value="Plasmid unnamed"/>
</dbReference>
<dbReference type="InterPro" id="IPR023210">
    <property type="entry name" value="NADP_OxRdtase_dom"/>
</dbReference>
<organism evidence="8 9">
    <name type="scientific">Paraburkholderia caribensis MBA4</name>
    <dbReference type="NCBI Taxonomy" id="1323664"/>
    <lineage>
        <taxon>Bacteria</taxon>
        <taxon>Pseudomonadati</taxon>
        <taxon>Pseudomonadota</taxon>
        <taxon>Betaproteobacteria</taxon>
        <taxon>Burkholderiales</taxon>
        <taxon>Burkholderiaceae</taxon>
        <taxon>Paraburkholderia</taxon>
    </lineage>
</organism>
<evidence type="ECO:0000256" key="4">
    <source>
        <dbReference type="PIRSR" id="PIRSR000097-1"/>
    </source>
</evidence>
<feature type="domain" description="NADP-dependent oxidoreductase" evidence="7">
    <location>
        <begin position="19"/>
        <end position="261"/>
    </location>
</feature>
<evidence type="ECO:0000313" key="8">
    <source>
        <dbReference type="EMBL" id="ALL71162.1"/>
    </source>
</evidence>
<sequence>MEKQRLEHIVNRHGLDMPKLGLGTWPMVGEDCTRAVVQALELGYRHIDTAAGYQNEDAVGAALAASPVPREQIHVTSKVWWDQLEPQALRASCERSLRDLRSEYVDLFLIHWPTRDTDLRRSLDALVALKERGLARAIGVANFPLPLLREAVETIGAPLAAIQVEYHVTLGQSKLLDFARQHEMALTAYSPLARNRVSEIPAIVDIARKHGVLPTQVALAWLLEQEKVAAVPKASGAGNQMLNLASVDVRLDDEDRAVIAALPKGERLVSPGFAPQWD</sequence>
<keyword evidence="8" id="KW-0614">Plasmid</keyword>
<dbReference type="GO" id="GO:1990002">
    <property type="term" value="F:methylglyoxal reductase (NADPH) (acetol producing) activity"/>
    <property type="evidence" value="ECO:0007669"/>
    <property type="project" value="TreeGrafter"/>
</dbReference>
<dbReference type="AlphaFoldDB" id="A0A0P0RQL5"/>
<evidence type="ECO:0000256" key="5">
    <source>
        <dbReference type="PIRSR" id="PIRSR000097-2"/>
    </source>
</evidence>
<proteinExistence type="inferred from homology"/>
<accession>A0A0P0RQL5</accession>
<gene>
    <name evidence="8" type="ORF">K788_0002017</name>
</gene>
<dbReference type="InterPro" id="IPR036812">
    <property type="entry name" value="NAD(P)_OxRdtase_dom_sf"/>
</dbReference>
<dbReference type="PANTHER" id="PTHR43827:SF3">
    <property type="entry name" value="NADP-DEPENDENT OXIDOREDUCTASE DOMAIN-CONTAINING PROTEIN"/>
    <property type="match status" value="1"/>
</dbReference>
<dbReference type="EMBL" id="CP012748">
    <property type="protein sequence ID" value="ALL71162.1"/>
    <property type="molecule type" value="Genomic_DNA"/>
</dbReference>
<dbReference type="KEGG" id="bcai:K788_0002017"/>
<dbReference type="InterPro" id="IPR018170">
    <property type="entry name" value="Aldo/ket_reductase_CS"/>
</dbReference>
<dbReference type="InterPro" id="IPR020471">
    <property type="entry name" value="AKR"/>
</dbReference>
<evidence type="ECO:0000256" key="3">
    <source>
        <dbReference type="ARBA" id="ARBA00023002"/>
    </source>
</evidence>
<protein>
    <submittedName>
        <fullName evidence="8">Oxidoreductase, aldo/keto reductase family</fullName>
        <ecNumber evidence="8">1.1.1.346</ecNumber>
    </submittedName>
</protein>
<evidence type="ECO:0000256" key="2">
    <source>
        <dbReference type="ARBA" id="ARBA00022857"/>
    </source>
</evidence>
<dbReference type="CDD" id="cd19140">
    <property type="entry name" value="AKR_AKR3F3"/>
    <property type="match status" value="1"/>
</dbReference>
<comment type="similarity">
    <text evidence="1">Belongs to the aldo/keto reductase family.</text>
</comment>
<feature type="site" description="Lowers pKa of active site Tyr" evidence="6">
    <location>
        <position position="78"/>
    </location>
</feature>
<dbReference type="EC" id="1.1.1.346" evidence="8"/>
<reference evidence="8 9" key="1">
    <citation type="journal article" date="2014" name="Genome Announc.">
        <title>Draft Genome Sequence of the Haloacid-Degrading Burkholderia caribensis Strain MBA4.</title>
        <authorList>
            <person name="Pan Y."/>
            <person name="Kong K.F."/>
            <person name="Tsang J.S."/>
        </authorList>
    </citation>
    <scope>NUCLEOTIDE SEQUENCE [LARGE SCALE GENOMIC DNA]</scope>
    <source>
        <strain evidence="8 9">MBA4</strain>
        <plasmid evidence="9">Plasmid</plasmid>
    </source>
</reference>
<evidence type="ECO:0000256" key="1">
    <source>
        <dbReference type="ARBA" id="ARBA00007905"/>
    </source>
</evidence>
<dbReference type="Pfam" id="PF00248">
    <property type="entry name" value="Aldo_ket_red"/>
    <property type="match status" value="1"/>
</dbReference>
<feature type="binding site" evidence="5">
    <location>
        <position position="111"/>
    </location>
    <ligand>
        <name>substrate</name>
    </ligand>
</feature>
<keyword evidence="2" id="KW-0521">NADP</keyword>
<feature type="active site" description="Proton donor" evidence="4">
    <location>
        <position position="53"/>
    </location>
</feature>
<keyword evidence="3 8" id="KW-0560">Oxidoreductase</keyword>
<evidence type="ECO:0000256" key="6">
    <source>
        <dbReference type="PIRSR" id="PIRSR000097-3"/>
    </source>
</evidence>
<dbReference type="PROSITE" id="PS00798">
    <property type="entry name" value="ALDOKETO_REDUCTASE_1"/>
    <property type="match status" value="1"/>
</dbReference>
<evidence type="ECO:0000313" key="9">
    <source>
        <dbReference type="Proteomes" id="UP000019146"/>
    </source>
</evidence>
<name>A0A0P0RQL5_9BURK</name>
<dbReference type="GO" id="GO:0051596">
    <property type="term" value="P:methylglyoxal catabolic process"/>
    <property type="evidence" value="ECO:0007669"/>
    <property type="project" value="TreeGrafter"/>
</dbReference>
<dbReference type="PANTHER" id="PTHR43827">
    <property type="entry name" value="2,5-DIKETO-D-GLUCONIC ACID REDUCTASE"/>
    <property type="match status" value="1"/>
</dbReference>